<dbReference type="GO" id="GO:0015205">
    <property type="term" value="F:nucleobase transmembrane transporter activity"/>
    <property type="evidence" value="ECO:0007669"/>
    <property type="project" value="TreeGrafter"/>
</dbReference>
<dbReference type="PANTHER" id="PTHR30618">
    <property type="entry name" value="NCS1 FAMILY PURINE/PYRIMIDINE TRANSPORTER"/>
    <property type="match status" value="1"/>
</dbReference>
<organism evidence="7 8">
    <name type="scientific">Musa balbisiana</name>
    <name type="common">Banana</name>
    <dbReference type="NCBI Taxonomy" id="52838"/>
    <lineage>
        <taxon>Eukaryota</taxon>
        <taxon>Viridiplantae</taxon>
        <taxon>Streptophyta</taxon>
        <taxon>Embryophyta</taxon>
        <taxon>Tracheophyta</taxon>
        <taxon>Spermatophyta</taxon>
        <taxon>Magnoliopsida</taxon>
        <taxon>Liliopsida</taxon>
        <taxon>Zingiberales</taxon>
        <taxon>Musaceae</taxon>
        <taxon>Musa</taxon>
    </lineage>
</organism>
<comment type="similarity">
    <text evidence="2">Belongs to the purine-cytosine permease (2.A.39) family.</text>
</comment>
<evidence type="ECO:0000256" key="4">
    <source>
        <dbReference type="ARBA" id="ARBA00022989"/>
    </source>
</evidence>
<dbReference type="Pfam" id="PF02133">
    <property type="entry name" value="Transp_cyt_pur"/>
    <property type="match status" value="1"/>
</dbReference>
<dbReference type="EMBL" id="PYDT01000008">
    <property type="protein sequence ID" value="THU54443.1"/>
    <property type="molecule type" value="Genomic_DNA"/>
</dbReference>
<feature type="transmembrane region" description="Helical" evidence="6">
    <location>
        <begin position="5"/>
        <end position="23"/>
    </location>
</feature>
<dbReference type="Gene3D" id="1.10.4160.10">
    <property type="entry name" value="Hydantoin permease"/>
    <property type="match status" value="1"/>
</dbReference>
<evidence type="ECO:0000313" key="7">
    <source>
        <dbReference type="EMBL" id="THU54443.1"/>
    </source>
</evidence>
<dbReference type="AlphaFoldDB" id="A0A4S8IZQ2"/>
<keyword evidence="4 6" id="KW-1133">Transmembrane helix</keyword>
<name>A0A4S8IZQ2_MUSBA</name>
<feature type="transmembrane region" description="Helical" evidence="6">
    <location>
        <begin position="200"/>
        <end position="220"/>
    </location>
</feature>
<sequence>MVIFIIAKVILLGTLFIITQLGIHYSVPFSVLACTTIKICDTQVVVLLRELVTYDWFNIETRINGQVIFLLLPAFIYLSPNLGGNGTEHLESGRSHYAKSPTFAFVSLTITSSMEIIFDQVVSNLIQLLSMTNGILTNLIAIPGITPAMVTTNIPVNVAPANALVSFRSATFSFRGGALYTTLTGILVQPWKIFRSIDKFIYMWLMSYSAVIGPIADVLLEDYYVVWQMQLDVEELYSSSVAGRCYYTGGYSMMGIAMVMANLSSVVPSVLH</sequence>
<keyword evidence="3 6" id="KW-0812">Transmembrane</keyword>
<accession>A0A4S8IZQ2</accession>
<evidence type="ECO:0000256" key="6">
    <source>
        <dbReference type="SAM" id="Phobius"/>
    </source>
</evidence>
<dbReference type="InterPro" id="IPR045225">
    <property type="entry name" value="Uracil/uridine/allantoin_perm"/>
</dbReference>
<evidence type="ECO:0000313" key="8">
    <source>
        <dbReference type="Proteomes" id="UP000317650"/>
    </source>
</evidence>
<keyword evidence="8" id="KW-1185">Reference proteome</keyword>
<feature type="transmembrane region" description="Helical" evidence="6">
    <location>
        <begin position="165"/>
        <end position="188"/>
    </location>
</feature>
<comment type="subcellular location">
    <subcellularLocation>
        <location evidence="1">Membrane</location>
        <topology evidence="1">Multi-pass membrane protein</topology>
    </subcellularLocation>
</comment>
<dbReference type="Proteomes" id="UP000317650">
    <property type="component" value="Chromosome 10"/>
</dbReference>
<protein>
    <submittedName>
        <fullName evidence="7">Uncharacterized protein</fullName>
    </submittedName>
</protein>
<feature type="transmembrane region" description="Helical" evidence="6">
    <location>
        <begin position="63"/>
        <end position="80"/>
    </location>
</feature>
<dbReference type="STRING" id="52838.A0A4S8IZQ2"/>
<dbReference type="InterPro" id="IPR001248">
    <property type="entry name" value="Pur-cyt_permease"/>
</dbReference>
<dbReference type="PANTHER" id="PTHR30618:SF0">
    <property type="entry name" value="PURINE-URACIL PERMEASE NCS1"/>
    <property type="match status" value="1"/>
</dbReference>
<evidence type="ECO:0000256" key="2">
    <source>
        <dbReference type="ARBA" id="ARBA00008974"/>
    </source>
</evidence>
<evidence type="ECO:0000256" key="3">
    <source>
        <dbReference type="ARBA" id="ARBA00022692"/>
    </source>
</evidence>
<keyword evidence="5 6" id="KW-0472">Membrane</keyword>
<evidence type="ECO:0000256" key="1">
    <source>
        <dbReference type="ARBA" id="ARBA00004141"/>
    </source>
</evidence>
<evidence type="ECO:0000256" key="5">
    <source>
        <dbReference type="ARBA" id="ARBA00023136"/>
    </source>
</evidence>
<feature type="transmembrane region" description="Helical" evidence="6">
    <location>
        <begin position="125"/>
        <end position="145"/>
    </location>
</feature>
<proteinExistence type="inferred from homology"/>
<dbReference type="GO" id="GO:0005886">
    <property type="term" value="C:plasma membrane"/>
    <property type="evidence" value="ECO:0007669"/>
    <property type="project" value="TreeGrafter"/>
</dbReference>
<gene>
    <name evidence="7" type="ORF">C4D60_Mb10t25140</name>
</gene>
<reference evidence="7 8" key="1">
    <citation type="journal article" date="2019" name="Nat. Plants">
        <title>Genome sequencing of Musa balbisiana reveals subgenome evolution and function divergence in polyploid bananas.</title>
        <authorList>
            <person name="Yao X."/>
        </authorList>
    </citation>
    <scope>NUCLEOTIDE SEQUENCE [LARGE SCALE GENOMIC DNA]</scope>
    <source>
        <strain evidence="8">cv. DH-PKW</strain>
        <tissue evidence="7">Leaves</tissue>
    </source>
</reference>
<comment type="caution">
    <text evidence="7">The sequence shown here is derived from an EMBL/GenBank/DDBJ whole genome shotgun (WGS) entry which is preliminary data.</text>
</comment>
<feature type="transmembrane region" description="Helical" evidence="6">
    <location>
        <begin position="251"/>
        <end position="271"/>
    </location>
</feature>